<dbReference type="GO" id="GO:0006508">
    <property type="term" value="P:proteolysis"/>
    <property type="evidence" value="ECO:0007669"/>
    <property type="project" value="UniProtKB-KW"/>
</dbReference>
<evidence type="ECO:0000256" key="3">
    <source>
        <dbReference type="ARBA" id="ARBA00022801"/>
    </source>
</evidence>
<reference evidence="5" key="1">
    <citation type="journal article" date="2023" name="Plant J.">
        <title>Genome sequences and population genomics provide insights into the demographic history, inbreeding, and mutation load of two 'living fossil' tree species of Dipteronia.</title>
        <authorList>
            <person name="Feng Y."/>
            <person name="Comes H.P."/>
            <person name="Chen J."/>
            <person name="Zhu S."/>
            <person name="Lu R."/>
            <person name="Zhang X."/>
            <person name="Li P."/>
            <person name="Qiu J."/>
            <person name="Olsen K.M."/>
            <person name="Qiu Y."/>
        </authorList>
    </citation>
    <scope>NUCLEOTIDE SEQUENCE</scope>
    <source>
        <strain evidence="5">KIB01</strain>
    </source>
</reference>
<gene>
    <name evidence="5" type="ORF">Ddye_012453</name>
</gene>
<evidence type="ECO:0000313" key="5">
    <source>
        <dbReference type="EMBL" id="KAK2652597.1"/>
    </source>
</evidence>
<comment type="similarity">
    <text evidence="1">Belongs to the peptidase C48 family.</text>
</comment>
<dbReference type="InterPro" id="IPR038765">
    <property type="entry name" value="Papain-like_cys_pep_sf"/>
</dbReference>
<dbReference type="Proteomes" id="UP001280121">
    <property type="component" value="Unassembled WGS sequence"/>
</dbReference>
<feature type="domain" description="Ubiquitin-like protease family profile" evidence="4">
    <location>
        <begin position="1"/>
        <end position="151"/>
    </location>
</feature>
<dbReference type="Gene3D" id="3.40.395.10">
    <property type="entry name" value="Adenoviral Proteinase, Chain A"/>
    <property type="match status" value="1"/>
</dbReference>
<dbReference type="GO" id="GO:0008234">
    <property type="term" value="F:cysteine-type peptidase activity"/>
    <property type="evidence" value="ECO:0007669"/>
    <property type="project" value="InterPro"/>
</dbReference>
<dbReference type="InterPro" id="IPR003653">
    <property type="entry name" value="Peptidase_C48_C"/>
</dbReference>
<sequence>MDVHDEHMDAYLYILRKRQRAFPNVYSQMSFLEHQYRKMMPRDSRGEITTVRWNVLRSWWKDDDLTTVLGGAPIGCHLWHEVDMVLIPCNIGSQHWLLVTVDLTCKKMFIVDPWRQEVPAHIRKQQVAPLRYFVPSMLHQAEFYTARPAEL</sequence>
<proteinExistence type="inferred from homology"/>
<dbReference type="EMBL" id="JANJYI010000004">
    <property type="protein sequence ID" value="KAK2652597.1"/>
    <property type="molecule type" value="Genomic_DNA"/>
</dbReference>
<evidence type="ECO:0000313" key="6">
    <source>
        <dbReference type="Proteomes" id="UP001280121"/>
    </source>
</evidence>
<dbReference type="SUPFAM" id="SSF54001">
    <property type="entry name" value="Cysteine proteinases"/>
    <property type="match status" value="1"/>
</dbReference>
<dbReference type="Pfam" id="PF02902">
    <property type="entry name" value="Peptidase_C48"/>
    <property type="match status" value="1"/>
</dbReference>
<accession>A0AAD9X4M1</accession>
<keyword evidence="6" id="KW-1185">Reference proteome</keyword>
<evidence type="ECO:0000256" key="1">
    <source>
        <dbReference type="ARBA" id="ARBA00005234"/>
    </source>
</evidence>
<comment type="caution">
    <text evidence="5">The sequence shown here is derived from an EMBL/GenBank/DDBJ whole genome shotgun (WGS) entry which is preliminary data.</text>
</comment>
<name>A0AAD9X4M1_9ROSI</name>
<keyword evidence="3" id="KW-0378">Hydrolase</keyword>
<evidence type="ECO:0000259" key="4">
    <source>
        <dbReference type="PROSITE" id="PS50600"/>
    </source>
</evidence>
<organism evidence="5 6">
    <name type="scientific">Dipteronia dyeriana</name>
    <dbReference type="NCBI Taxonomy" id="168575"/>
    <lineage>
        <taxon>Eukaryota</taxon>
        <taxon>Viridiplantae</taxon>
        <taxon>Streptophyta</taxon>
        <taxon>Embryophyta</taxon>
        <taxon>Tracheophyta</taxon>
        <taxon>Spermatophyta</taxon>
        <taxon>Magnoliopsida</taxon>
        <taxon>eudicotyledons</taxon>
        <taxon>Gunneridae</taxon>
        <taxon>Pentapetalae</taxon>
        <taxon>rosids</taxon>
        <taxon>malvids</taxon>
        <taxon>Sapindales</taxon>
        <taxon>Sapindaceae</taxon>
        <taxon>Hippocastanoideae</taxon>
        <taxon>Acereae</taxon>
        <taxon>Dipteronia</taxon>
    </lineage>
</organism>
<protein>
    <recommendedName>
        <fullName evidence="4">Ubiquitin-like protease family profile domain-containing protein</fullName>
    </recommendedName>
</protein>
<keyword evidence="2" id="KW-0645">Protease</keyword>
<dbReference type="PROSITE" id="PS50600">
    <property type="entry name" value="ULP_PROTEASE"/>
    <property type="match status" value="1"/>
</dbReference>
<evidence type="ECO:0000256" key="2">
    <source>
        <dbReference type="ARBA" id="ARBA00022670"/>
    </source>
</evidence>
<dbReference type="AlphaFoldDB" id="A0AAD9X4M1"/>